<evidence type="ECO:0000259" key="5">
    <source>
        <dbReference type="PROSITE" id="PS51898"/>
    </source>
</evidence>
<dbReference type="Proteomes" id="UP001203338">
    <property type="component" value="Unassembled WGS sequence"/>
</dbReference>
<reference evidence="6 7" key="1">
    <citation type="submission" date="2022-05" db="EMBL/GenBank/DDBJ databases">
        <authorList>
            <person name="Park J.-S."/>
        </authorList>
    </citation>
    <scope>NUCLEOTIDE SEQUENCE [LARGE SCALE GENOMIC DNA]</scope>
    <source>
        <strain evidence="6 7">2012CJ34-2</strain>
    </source>
</reference>
<dbReference type="SUPFAM" id="SSF56349">
    <property type="entry name" value="DNA breaking-rejoining enzymes"/>
    <property type="match status" value="1"/>
</dbReference>
<organism evidence="6 7">
    <name type="scientific">Parendozoicomonas callyspongiae</name>
    <dbReference type="NCBI Taxonomy" id="2942213"/>
    <lineage>
        <taxon>Bacteria</taxon>
        <taxon>Pseudomonadati</taxon>
        <taxon>Pseudomonadota</taxon>
        <taxon>Gammaproteobacteria</taxon>
        <taxon>Oceanospirillales</taxon>
        <taxon>Endozoicomonadaceae</taxon>
        <taxon>Parendozoicomonas</taxon>
    </lineage>
</organism>
<dbReference type="PANTHER" id="PTHR30349:SF41">
    <property type="entry name" value="INTEGRASE_RECOMBINASE PROTEIN MJ0367-RELATED"/>
    <property type="match status" value="1"/>
</dbReference>
<keyword evidence="4" id="KW-0233">DNA recombination</keyword>
<dbReference type="CDD" id="cd00397">
    <property type="entry name" value="DNA_BRE_C"/>
    <property type="match status" value="1"/>
</dbReference>
<keyword evidence="2" id="KW-0229">DNA integration</keyword>
<evidence type="ECO:0000256" key="1">
    <source>
        <dbReference type="ARBA" id="ARBA00008857"/>
    </source>
</evidence>
<comment type="caution">
    <text evidence="6">The sequence shown here is derived from an EMBL/GenBank/DDBJ whole genome shotgun (WGS) entry which is preliminary data.</text>
</comment>
<comment type="similarity">
    <text evidence="1">Belongs to the 'phage' integrase family.</text>
</comment>
<proteinExistence type="inferred from homology"/>
<dbReference type="EMBL" id="JAMFLX010000064">
    <property type="protein sequence ID" value="MCL6272241.1"/>
    <property type="molecule type" value="Genomic_DNA"/>
</dbReference>
<protein>
    <submittedName>
        <fullName evidence="6">Site-specific integrase</fullName>
    </submittedName>
</protein>
<evidence type="ECO:0000256" key="4">
    <source>
        <dbReference type="ARBA" id="ARBA00023172"/>
    </source>
</evidence>
<dbReference type="Pfam" id="PF00589">
    <property type="entry name" value="Phage_integrase"/>
    <property type="match status" value="1"/>
</dbReference>
<dbReference type="PANTHER" id="PTHR30349">
    <property type="entry name" value="PHAGE INTEGRASE-RELATED"/>
    <property type="match status" value="1"/>
</dbReference>
<dbReference type="InterPro" id="IPR050090">
    <property type="entry name" value="Tyrosine_recombinase_XerCD"/>
</dbReference>
<name>A0ABT0PLV6_9GAMM</name>
<dbReference type="InterPro" id="IPR002104">
    <property type="entry name" value="Integrase_catalytic"/>
</dbReference>
<dbReference type="Gene3D" id="1.10.443.10">
    <property type="entry name" value="Intergrase catalytic core"/>
    <property type="match status" value="1"/>
</dbReference>
<dbReference type="RefSeq" id="WP_249701929.1">
    <property type="nucleotide sequence ID" value="NZ_JAMFLX010000064.1"/>
</dbReference>
<dbReference type="PROSITE" id="PS51898">
    <property type="entry name" value="TYR_RECOMBINASE"/>
    <property type="match status" value="1"/>
</dbReference>
<gene>
    <name evidence="6" type="ORF">M3P05_20175</name>
</gene>
<evidence type="ECO:0000313" key="7">
    <source>
        <dbReference type="Proteomes" id="UP001203338"/>
    </source>
</evidence>
<accession>A0ABT0PLV6</accession>
<dbReference type="InterPro" id="IPR011010">
    <property type="entry name" value="DNA_brk_join_enz"/>
</dbReference>
<keyword evidence="3" id="KW-0238">DNA-binding</keyword>
<sequence length="415" mass="47772">MAFRAKIVQLNEKCCKSKSTIRRLILVDRETNKIIDLPTVYIARQKSSAAFNTQCAILRDLSFYYEFCWSNKAKNKNWVPPHDRLRSSPVTEPFTAGEIDNLERWCMYKSNNLPRGKKQKKGSTISIGSSNARLSNIKNFFIWLIREFVFSNNACLEQVQQRESLKKEVERIFKDKIKTSRSAPVSKSLCRSEIIQIQKQLNMKTSSPCQTRDTLIKRLSFSTGLRPGELLKLKTTDLISDLSLNGSMMFIIKVSKINNDSSETRTVEPHVKTISGYVAIGKNLYYSILSYIENERRHSIENCSLPKETPYIFVNHKGDHVGKPISQRNLNRLFRSNNCISKVITPVVARHTHFTELAEKADAAGKTIENIQQILEQRGRWVTGSSMIAKYTYRKIMKDTFDLVQSRDTELDNHE</sequence>
<evidence type="ECO:0000256" key="3">
    <source>
        <dbReference type="ARBA" id="ARBA00023125"/>
    </source>
</evidence>
<dbReference type="InterPro" id="IPR013762">
    <property type="entry name" value="Integrase-like_cat_sf"/>
</dbReference>
<evidence type="ECO:0000313" key="6">
    <source>
        <dbReference type="EMBL" id="MCL6272241.1"/>
    </source>
</evidence>
<evidence type="ECO:0000256" key="2">
    <source>
        <dbReference type="ARBA" id="ARBA00022908"/>
    </source>
</evidence>
<keyword evidence="7" id="KW-1185">Reference proteome</keyword>
<feature type="domain" description="Tyr recombinase" evidence="5">
    <location>
        <begin position="184"/>
        <end position="408"/>
    </location>
</feature>